<keyword evidence="3" id="KW-1185">Reference proteome</keyword>
<organism evidence="2 3">
    <name type="scientific">Ephemerocybe angulata</name>
    <dbReference type="NCBI Taxonomy" id="980116"/>
    <lineage>
        <taxon>Eukaryota</taxon>
        <taxon>Fungi</taxon>
        <taxon>Dikarya</taxon>
        <taxon>Basidiomycota</taxon>
        <taxon>Agaricomycotina</taxon>
        <taxon>Agaricomycetes</taxon>
        <taxon>Agaricomycetidae</taxon>
        <taxon>Agaricales</taxon>
        <taxon>Agaricineae</taxon>
        <taxon>Psathyrellaceae</taxon>
        <taxon>Ephemerocybe</taxon>
    </lineage>
</organism>
<feature type="region of interest" description="Disordered" evidence="1">
    <location>
        <begin position="192"/>
        <end position="221"/>
    </location>
</feature>
<dbReference type="AlphaFoldDB" id="A0A8H5CBH0"/>
<sequence>MPATSRAKGARPTRSQAKATLAVEDPAGIVQEPLDDGSTSGPATRTKAKRIPNPTTRKQSAPATGEAAAAGRTRALNVAPSATKTAGNNVTTTPVLEKNKTSKRKVLTKPAAAAGVVSNPASASSGDPPKRKRRTAAEVAADKESKERDKAEKESLEIQLHERLEEQWKTVERTDIDRVAQRKANTVWCLSDVQPADDTTPPHSSTQDDLHDPTSPDTSAYGAEEMSLEDDLEVVEQEMSSGEIEVVDEDPRETIRRLQSQLEALTLKKGSKVKGKGAAASKSNKLPLASGLRPAFKTLAHSKSAPALSLNEVGGLNDDDIADGPPLPTSTGLATASRPTAGRNTNRRNALVTAIAEASPAPGSIPRPRQNTKLPRSTTALANGAVNINIPARPPQPPHARIGRARSALNLSATATAPANAIATPFQAPLVKRLTAASVRIGDLPTFTQVGNKWKNVFLPTIYHLLYLSDEPFKGFAIATPKLAHVVQEAVNIVYDEASYSVAEHAHVGDPILLVVYNRINERRGHIAQHALDLISKHVKSCTNLTEAHQWLSWAHRLTGPLFFEDPTPAYCTVERGEPGFIEPGGRLKSPFMIALVQAALDQLKGSAMDSWEIRTRVPVGLLALVMTALERAAHIVQADGSVPARPRSFSDENYGYILDGYTRVLRSIGIEKWSEILKLCTPAGADSDDDDFAANRSAADIDRDTMFCFDSPKKRA</sequence>
<proteinExistence type="predicted"/>
<evidence type="ECO:0000313" key="2">
    <source>
        <dbReference type="EMBL" id="KAF5338762.1"/>
    </source>
</evidence>
<gene>
    <name evidence="2" type="ORF">D9611_013339</name>
</gene>
<accession>A0A8H5CBH0</accession>
<dbReference type="EMBL" id="JAACJK010000011">
    <property type="protein sequence ID" value="KAF5338762.1"/>
    <property type="molecule type" value="Genomic_DNA"/>
</dbReference>
<evidence type="ECO:0000256" key="1">
    <source>
        <dbReference type="SAM" id="MobiDB-lite"/>
    </source>
</evidence>
<feature type="compositionally biased region" description="Polar residues" evidence="1">
    <location>
        <begin position="80"/>
        <end position="94"/>
    </location>
</feature>
<feature type="compositionally biased region" description="Polar residues" evidence="1">
    <location>
        <begin position="329"/>
        <end position="345"/>
    </location>
</feature>
<name>A0A8H5CBH0_9AGAR</name>
<evidence type="ECO:0000313" key="3">
    <source>
        <dbReference type="Proteomes" id="UP000541558"/>
    </source>
</evidence>
<feature type="region of interest" description="Disordered" evidence="1">
    <location>
        <begin position="321"/>
        <end position="345"/>
    </location>
</feature>
<comment type="caution">
    <text evidence="2">The sequence shown here is derived from an EMBL/GenBank/DDBJ whole genome shotgun (WGS) entry which is preliminary data.</text>
</comment>
<feature type="compositionally biased region" description="Basic and acidic residues" evidence="1">
    <location>
        <begin position="140"/>
        <end position="155"/>
    </location>
</feature>
<protein>
    <submittedName>
        <fullName evidence="2">Uncharacterized protein</fullName>
    </submittedName>
</protein>
<dbReference type="OrthoDB" id="3070163at2759"/>
<reference evidence="2 3" key="1">
    <citation type="journal article" date="2020" name="ISME J.">
        <title>Uncovering the hidden diversity of litter-decomposition mechanisms in mushroom-forming fungi.</title>
        <authorList>
            <person name="Floudas D."/>
            <person name="Bentzer J."/>
            <person name="Ahren D."/>
            <person name="Johansson T."/>
            <person name="Persson P."/>
            <person name="Tunlid A."/>
        </authorList>
    </citation>
    <scope>NUCLEOTIDE SEQUENCE [LARGE SCALE GENOMIC DNA]</scope>
    <source>
        <strain evidence="2 3">CBS 175.51</strain>
    </source>
</reference>
<dbReference type="Proteomes" id="UP000541558">
    <property type="component" value="Unassembled WGS sequence"/>
</dbReference>
<feature type="compositionally biased region" description="Low complexity" evidence="1">
    <location>
        <begin position="61"/>
        <end position="75"/>
    </location>
</feature>
<feature type="region of interest" description="Disordered" evidence="1">
    <location>
        <begin position="1"/>
        <end position="155"/>
    </location>
</feature>